<keyword evidence="2" id="KW-0472">Membrane</keyword>
<feature type="compositionally biased region" description="Basic and acidic residues" evidence="1">
    <location>
        <begin position="205"/>
        <end position="254"/>
    </location>
</feature>
<feature type="region of interest" description="Disordered" evidence="1">
    <location>
        <begin position="721"/>
        <end position="754"/>
    </location>
</feature>
<feature type="transmembrane region" description="Helical" evidence="2">
    <location>
        <begin position="44"/>
        <end position="63"/>
    </location>
</feature>
<feature type="compositionally biased region" description="Basic and acidic residues" evidence="1">
    <location>
        <begin position="329"/>
        <end position="341"/>
    </location>
</feature>
<feature type="region of interest" description="Disordered" evidence="1">
    <location>
        <begin position="628"/>
        <end position="678"/>
    </location>
</feature>
<keyword evidence="4" id="KW-1185">Reference proteome</keyword>
<feature type="compositionally biased region" description="Polar residues" evidence="1">
    <location>
        <begin position="562"/>
        <end position="573"/>
    </location>
</feature>
<protein>
    <submittedName>
        <fullName evidence="3">Uncharacterized protein</fullName>
    </submittedName>
</protein>
<gene>
    <name evidence="3" type="ORF">Ahy_A09g043565</name>
</gene>
<organism evidence="3 4">
    <name type="scientific">Arachis hypogaea</name>
    <name type="common">Peanut</name>
    <dbReference type="NCBI Taxonomy" id="3818"/>
    <lineage>
        <taxon>Eukaryota</taxon>
        <taxon>Viridiplantae</taxon>
        <taxon>Streptophyta</taxon>
        <taxon>Embryophyta</taxon>
        <taxon>Tracheophyta</taxon>
        <taxon>Spermatophyta</taxon>
        <taxon>Magnoliopsida</taxon>
        <taxon>eudicotyledons</taxon>
        <taxon>Gunneridae</taxon>
        <taxon>Pentapetalae</taxon>
        <taxon>rosids</taxon>
        <taxon>fabids</taxon>
        <taxon>Fabales</taxon>
        <taxon>Fabaceae</taxon>
        <taxon>Papilionoideae</taxon>
        <taxon>50 kb inversion clade</taxon>
        <taxon>dalbergioids sensu lato</taxon>
        <taxon>Dalbergieae</taxon>
        <taxon>Pterocarpus clade</taxon>
        <taxon>Arachis</taxon>
    </lineage>
</organism>
<feature type="compositionally biased region" description="Basic and acidic residues" evidence="1">
    <location>
        <begin position="261"/>
        <end position="277"/>
    </location>
</feature>
<accession>A0A445BIL7</accession>
<sequence length="939" mass="103667">MPQNVMVVDIARLLLRGLENNGEDDSPAAKKFKSEKFPLNNCEFAAALVVFFLFATGLFYIYLTMPASEFAASNSHAPFSNLRLLKEDLLAYASKPSLQLTSSSSPSFITVKLNHLASEFNTLMKLIEHMKRGGSNGVGVSEREEGEEDVEPAVEIGIEEVEGGRRVAMAVVVIVMKAMIVVFGEESGVRKLSIVEEMGNNNTTDIKEEDNVREAEKKTHNDLNHHEDSVKEENEVNPTSKREYADSKSAKEFYVHSTSEPAKDEPQEDKLTDDLKVEMQAVPTAEGKDVEEKVTLPSMSKNDSFQEGTNAGNAHMENRMIPTSESEEFQEKNAPSDHTGGEGDTNAGDVHTRNQMHPTAEGTDVQGIDTMLALDHSEASDPKEHVSQGLDTYHASNKDETEFVLCDSRIDVLAKSTIVDSEDQFDLTNSNNSAGQEILEVGLPDRTENAESVEEGGEKCEILSSFSLVDTEDYGNQTESTLREDLLLTNLDHLEEDPKQEEENTKVLISAAEDMFSEAELQESPVADQVLPESSLIKGDFLDTTLIRPEDNDVVIERDTQTQENNVSSNISGDNDRDEVKNSLGDLSGIKSNSPSGNISNGTNLLTKVNGEHSSMHEFEENHKLLHAESTTENSHEKSPIGPNGDSNGERNEEPTCNGHHFDDCDDNNPNKKDSDEAEKGLEVLEQCNSQLVTIDHVESFSLHNSSSLLHIYSFQEGTENHTKNHNASSMSSSDYEDATSVNDKNRNNNASEDQNHHLVIAEAEVIPLVSHVESFSLQNSNSLSHVYSYQEISEKLNSSIDDKAFDNECEDCTDPCPNNSTLETRESTSTTTTVDSCSCQIQKSPSFNLNLQIGESEQSPLLYEDKCSTSEMPVEEEKIVTMERSYSEKSKYSKQGNIAGTCETVEKEVTPTMPKSKEKRKAVSSFFINCMCCATVAN</sequence>
<reference evidence="3 4" key="1">
    <citation type="submission" date="2019-01" db="EMBL/GenBank/DDBJ databases">
        <title>Sequencing of cultivated peanut Arachis hypogaea provides insights into genome evolution and oil improvement.</title>
        <authorList>
            <person name="Chen X."/>
        </authorList>
    </citation>
    <scope>NUCLEOTIDE SEQUENCE [LARGE SCALE GENOMIC DNA]</scope>
    <source>
        <strain evidence="4">cv. Fuhuasheng</strain>
        <tissue evidence="3">Leaves</tissue>
    </source>
</reference>
<name>A0A445BIL7_ARAHY</name>
<comment type="caution">
    <text evidence="3">The sequence shown here is derived from an EMBL/GenBank/DDBJ whole genome shotgun (WGS) entry which is preliminary data.</text>
</comment>
<keyword evidence="2" id="KW-1133">Transmembrane helix</keyword>
<dbReference type="AlphaFoldDB" id="A0A445BIL7"/>
<feature type="compositionally biased region" description="Polar residues" evidence="1">
    <location>
        <begin position="590"/>
        <end position="607"/>
    </location>
</feature>
<feature type="region of interest" description="Disordered" evidence="1">
    <location>
        <begin position="558"/>
        <end position="607"/>
    </location>
</feature>
<evidence type="ECO:0000313" key="3">
    <source>
        <dbReference type="EMBL" id="RYR38523.1"/>
    </source>
</evidence>
<feature type="compositionally biased region" description="Polar residues" evidence="1">
    <location>
        <begin position="726"/>
        <end position="753"/>
    </location>
</feature>
<feature type="compositionally biased region" description="Basic and acidic residues" evidence="1">
    <location>
        <begin position="669"/>
        <end position="678"/>
    </location>
</feature>
<evidence type="ECO:0000256" key="1">
    <source>
        <dbReference type="SAM" id="MobiDB-lite"/>
    </source>
</evidence>
<evidence type="ECO:0000313" key="4">
    <source>
        <dbReference type="Proteomes" id="UP000289738"/>
    </source>
</evidence>
<dbReference type="Proteomes" id="UP000289738">
    <property type="component" value="Chromosome A09"/>
</dbReference>
<evidence type="ECO:0000256" key="2">
    <source>
        <dbReference type="SAM" id="Phobius"/>
    </source>
</evidence>
<keyword evidence="2" id="KW-0812">Transmembrane</keyword>
<dbReference type="EMBL" id="SDMP01000009">
    <property type="protein sequence ID" value="RYR38523.1"/>
    <property type="molecule type" value="Genomic_DNA"/>
</dbReference>
<proteinExistence type="predicted"/>
<dbReference type="STRING" id="3818.A0A445BIL7"/>
<feature type="compositionally biased region" description="Polar residues" evidence="1">
    <location>
        <begin position="297"/>
        <end position="312"/>
    </location>
</feature>
<feature type="region of interest" description="Disordered" evidence="1">
    <location>
        <begin position="203"/>
        <end position="365"/>
    </location>
</feature>